<dbReference type="EMBL" id="GIBP01003095">
    <property type="protein sequence ID" value="NDV32064.1"/>
    <property type="molecule type" value="Transcribed_RNA"/>
</dbReference>
<evidence type="ECO:0000313" key="4">
    <source>
        <dbReference type="EMBL" id="NDV32064.1"/>
    </source>
</evidence>
<evidence type="ECO:0000256" key="2">
    <source>
        <dbReference type="ARBA" id="ARBA00022840"/>
    </source>
</evidence>
<evidence type="ECO:0000259" key="3">
    <source>
        <dbReference type="SMART" id="SM00382"/>
    </source>
</evidence>
<sequence>MQSKELNIAKRVDEPGGRVTSEPTMEVVSSADEIFKLLPEEFKRKVSPADFEYANIRDIILDKGRLPFAWIMFPNRPPQRKFLSDDIKVDSTHIDSVVSKIGQFGPDCRAGINGSLHRISCMKNLQGDIYGLTFRIGRSFTKGTHLIMDLLLGNNVSLPNTKFTPPHVENNPTPLNKPFGTLGLPNPAKKSQFVGNSILVLGGPGSGKTTIIREIVRILADKFNVCVVDTSNEICGDGKIPHSSVGLARRMMVPSVEEQGNVMVECLQNHTPDVIVIDEIGRRNEVEAAATVKQRGVRLIASAHGNLETLVKNKQLNGLIGGVETVTLGDMAAKKTNNNSKLAAQRIAPPIFDVVIELMKGEFNKWRVVTKVEEAVDKILKGKPYPVQIRSRSDKGEIMWVKLHTVPLSKQIANQ</sequence>
<protein>
    <recommendedName>
        <fullName evidence="3">AAA+ ATPase domain-containing protein</fullName>
    </recommendedName>
</protein>
<reference evidence="4" key="1">
    <citation type="journal article" date="2020" name="J. Eukaryot. Microbiol.">
        <title>De novo Sequencing, Assembly and Annotation of the Transcriptome for the Free-Living Testate Amoeba Arcella intermedia.</title>
        <authorList>
            <person name="Ribeiro G.M."/>
            <person name="Porfirio-Sousa A.L."/>
            <person name="Maurer-Alcala X.X."/>
            <person name="Katz L.A."/>
            <person name="Lahr D.J.G."/>
        </authorList>
    </citation>
    <scope>NUCLEOTIDE SEQUENCE</scope>
</reference>
<evidence type="ECO:0000256" key="1">
    <source>
        <dbReference type="ARBA" id="ARBA00022741"/>
    </source>
</evidence>
<dbReference type="PANTHER" id="PTHR20953">
    <property type="entry name" value="KINASE-RELATED"/>
    <property type="match status" value="1"/>
</dbReference>
<dbReference type="Gene3D" id="3.40.50.300">
    <property type="entry name" value="P-loop containing nucleotide triphosphate hydrolases"/>
    <property type="match status" value="1"/>
</dbReference>
<dbReference type="Pfam" id="PF19568">
    <property type="entry name" value="Spore_III_AA"/>
    <property type="match status" value="1"/>
</dbReference>
<dbReference type="GO" id="GO:0005524">
    <property type="term" value="F:ATP binding"/>
    <property type="evidence" value="ECO:0007669"/>
    <property type="project" value="UniProtKB-KW"/>
</dbReference>
<keyword evidence="1" id="KW-0547">Nucleotide-binding</keyword>
<accession>A0A6B2L513</accession>
<dbReference type="AlphaFoldDB" id="A0A6B2L513"/>
<feature type="domain" description="AAA+ ATPase" evidence="3">
    <location>
        <begin position="194"/>
        <end position="322"/>
    </location>
</feature>
<dbReference type="InterPro" id="IPR027417">
    <property type="entry name" value="P-loop_NTPase"/>
</dbReference>
<dbReference type="InterPro" id="IPR003593">
    <property type="entry name" value="AAA+_ATPase"/>
</dbReference>
<dbReference type="PANTHER" id="PTHR20953:SF3">
    <property type="entry name" value="P-LOOP CONTAINING NUCLEOSIDE TRIPHOSPHATE HYDROLASES SUPERFAMILY PROTEIN"/>
    <property type="match status" value="1"/>
</dbReference>
<keyword evidence="2" id="KW-0067">ATP-binding</keyword>
<dbReference type="SMART" id="SM00382">
    <property type="entry name" value="AAA"/>
    <property type="match status" value="1"/>
</dbReference>
<dbReference type="InterPro" id="IPR045735">
    <property type="entry name" value="Spore_III_AA_AAA+_ATPase"/>
</dbReference>
<proteinExistence type="predicted"/>
<dbReference type="SUPFAM" id="SSF52540">
    <property type="entry name" value="P-loop containing nucleoside triphosphate hydrolases"/>
    <property type="match status" value="1"/>
</dbReference>
<name>A0A6B2L513_9EUKA</name>
<organism evidence="4">
    <name type="scientific">Arcella intermedia</name>
    <dbReference type="NCBI Taxonomy" id="1963864"/>
    <lineage>
        <taxon>Eukaryota</taxon>
        <taxon>Amoebozoa</taxon>
        <taxon>Tubulinea</taxon>
        <taxon>Elardia</taxon>
        <taxon>Arcellinida</taxon>
        <taxon>Sphaerothecina</taxon>
        <taxon>Arcellidae</taxon>
        <taxon>Arcella</taxon>
    </lineage>
</organism>